<evidence type="ECO:0000313" key="1">
    <source>
        <dbReference type="EMBL" id="OJJ26595.1"/>
    </source>
</evidence>
<name>A0A1L9QV71_9CYAN</name>
<dbReference type="Gene3D" id="3.90.79.10">
    <property type="entry name" value="Nucleoside Triphosphate Pyrophosphohydrolase"/>
    <property type="match status" value="1"/>
</dbReference>
<dbReference type="EMBL" id="MLAW01000006">
    <property type="protein sequence ID" value="OJJ26595.1"/>
    <property type="molecule type" value="Genomic_DNA"/>
</dbReference>
<sequence length="199" mass="22451">MQQLQSDQTWKLLKPLVRISSQWMTLIGEQLEDHQGQVLDYWRVEKADSVVIVTIQGDRVILPVPQYRPGVQGITLDFPGGRVPNEGKPLEVVPHILDRELGIGEGDILQIQLLNEQGWLINSSFSNQKLYGCVAQIDPKITVERDRLGAVYPHTSEGLHQLYQDLTCLQCRAVLQEWQYSSSSSKGNRPTSEMGGEFP</sequence>
<dbReference type="GO" id="GO:0016787">
    <property type="term" value="F:hydrolase activity"/>
    <property type="evidence" value="ECO:0007669"/>
    <property type="project" value="UniProtKB-KW"/>
</dbReference>
<comment type="caution">
    <text evidence="1">The sequence shown here is derived from an EMBL/GenBank/DDBJ whole genome shotgun (WGS) entry which is preliminary data.</text>
</comment>
<evidence type="ECO:0000313" key="2">
    <source>
        <dbReference type="Proteomes" id="UP000183940"/>
    </source>
</evidence>
<dbReference type="STRING" id="1925591.BI308_05750"/>
<proteinExistence type="predicted"/>
<keyword evidence="2" id="KW-1185">Reference proteome</keyword>
<protein>
    <submittedName>
        <fullName evidence="1">NUDIX hydrolase</fullName>
    </submittedName>
</protein>
<gene>
    <name evidence="1" type="ORF">BI308_05750</name>
</gene>
<reference evidence="1" key="1">
    <citation type="submission" date="2016-10" db="EMBL/GenBank/DDBJ databases">
        <title>CRISPR-Cas defence system in Roseofilum reptotaenium: evidence of a bacteriophage-cyanobacterium arms race in the coral black band disease.</title>
        <authorList>
            <person name="Buerger P."/>
            <person name="Wood-Charlson E.M."/>
            <person name="Weynberg K.D."/>
            <person name="Willis B."/>
            <person name="Van Oppen M.J."/>
        </authorList>
    </citation>
    <scope>NUCLEOTIDE SEQUENCE [LARGE SCALE GENOMIC DNA]</scope>
    <source>
        <strain evidence="1">AO1-A</strain>
    </source>
</reference>
<dbReference type="AlphaFoldDB" id="A0A1L9QV71"/>
<dbReference type="Proteomes" id="UP000183940">
    <property type="component" value="Unassembled WGS sequence"/>
</dbReference>
<organism evidence="1 2">
    <name type="scientific">Roseofilum reptotaenium AO1-A</name>
    <dbReference type="NCBI Taxonomy" id="1925591"/>
    <lineage>
        <taxon>Bacteria</taxon>
        <taxon>Bacillati</taxon>
        <taxon>Cyanobacteriota</taxon>
        <taxon>Cyanophyceae</taxon>
        <taxon>Desertifilales</taxon>
        <taxon>Desertifilaceae</taxon>
        <taxon>Roseofilum</taxon>
    </lineage>
</organism>
<dbReference type="InterPro" id="IPR015797">
    <property type="entry name" value="NUDIX_hydrolase-like_dom_sf"/>
</dbReference>
<accession>A0A1L9QV71</accession>
<dbReference type="SUPFAM" id="SSF55811">
    <property type="entry name" value="Nudix"/>
    <property type="match status" value="1"/>
</dbReference>
<keyword evidence="1" id="KW-0378">Hydrolase</keyword>